<proteinExistence type="predicted"/>
<dbReference type="PANTHER" id="PTHR43677">
    <property type="entry name" value="SHORT-CHAIN DEHYDROGENASE/REDUCTASE"/>
    <property type="match status" value="1"/>
</dbReference>
<dbReference type="Gene3D" id="3.40.50.720">
    <property type="entry name" value="NAD(P)-binding Rossmann-like Domain"/>
    <property type="match status" value="1"/>
</dbReference>
<dbReference type="EMBL" id="CP120372">
    <property type="protein sequence ID" value="WEX85378.1"/>
    <property type="molecule type" value="Genomic_DNA"/>
</dbReference>
<gene>
    <name evidence="2" type="ORF">PYH38_006321</name>
</gene>
<dbReference type="CDD" id="cd08241">
    <property type="entry name" value="QOR1"/>
    <property type="match status" value="1"/>
</dbReference>
<sequence>MKALLSKAVGGPQALVLEDVPNPKAAPGLAVVEVKAVGVNYPDVLVIEDKYQFKPPRPFSPGGEISGVVKEVGEGVVNVKPGDRVLGTSNFGGMAEEMAIEAANLVRIPVTMPFDEAAAFIYTYGVSHFALKHRGRLRSGESLLVLGAAGGVGLAAVELGRAMGARVIAAASSQEKVDLALARGAESGLVYPRGPLDRDAQKELSALFKAAAPNGVNVVCDPVGGDYAEAAVRSIARAGRYLVVGFAAGIPRIPLNLPLLKGCDILGVIDNNRDPAAHEQDLKELLDLYAAGKIKPHISERFSLARGADAIGHLAARKAMGKVVVVIRP</sequence>
<dbReference type="RefSeq" id="WP_280736290.1">
    <property type="nucleotide sequence ID" value="NZ_CP120369.1"/>
</dbReference>
<geneLocation type="plasmid" evidence="2 3">
    <name>unnamed</name>
</geneLocation>
<dbReference type="InterPro" id="IPR013154">
    <property type="entry name" value="ADH-like_N"/>
</dbReference>
<dbReference type="Proteomes" id="UP001235547">
    <property type="component" value="Plasmid unnamed"/>
</dbReference>
<dbReference type="InterPro" id="IPR051397">
    <property type="entry name" value="Zn-ADH-like_protein"/>
</dbReference>
<dbReference type="InterPro" id="IPR036291">
    <property type="entry name" value="NAD(P)-bd_dom_sf"/>
</dbReference>
<dbReference type="Pfam" id="PF00107">
    <property type="entry name" value="ADH_zinc_N"/>
    <property type="match status" value="1"/>
</dbReference>
<evidence type="ECO:0000313" key="3">
    <source>
        <dbReference type="Proteomes" id="UP001235547"/>
    </source>
</evidence>
<accession>A0ABY8D8K7</accession>
<organism evidence="2 3">
    <name type="scientific">Sinorhizobium numidicum</name>
    <dbReference type="NCBI Taxonomy" id="680248"/>
    <lineage>
        <taxon>Bacteria</taxon>
        <taxon>Pseudomonadati</taxon>
        <taxon>Pseudomonadota</taxon>
        <taxon>Alphaproteobacteria</taxon>
        <taxon>Hyphomicrobiales</taxon>
        <taxon>Rhizobiaceae</taxon>
        <taxon>Sinorhizobium/Ensifer group</taxon>
        <taxon>Sinorhizobium</taxon>
    </lineage>
</organism>
<protein>
    <submittedName>
        <fullName evidence="2">NADPH:quinone oxidoreductase family protein</fullName>
    </submittedName>
</protein>
<dbReference type="Gene3D" id="3.90.180.10">
    <property type="entry name" value="Medium-chain alcohol dehydrogenases, catalytic domain"/>
    <property type="match status" value="1"/>
</dbReference>
<evidence type="ECO:0000313" key="2">
    <source>
        <dbReference type="EMBL" id="WEX85378.1"/>
    </source>
</evidence>
<dbReference type="InterPro" id="IPR013149">
    <property type="entry name" value="ADH-like_C"/>
</dbReference>
<feature type="domain" description="Enoyl reductase (ER)" evidence="1">
    <location>
        <begin position="10"/>
        <end position="325"/>
    </location>
</feature>
<keyword evidence="3" id="KW-1185">Reference proteome</keyword>
<dbReference type="SMART" id="SM00829">
    <property type="entry name" value="PKS_ER"/>
    <property type="match status" value="1"/>
</dbReference>
<dbReference type="InterPro" id="IPR011032">
    <property type="entry name" value="GroES-like_sf"/>
</dbReference>
<reference evidence="2 3" key="1">
    <citation type="submission" date="2023-03" db="EMBL/GenBank/DDBJ databases">
        <authorList>
            <person name="Kaur S."/>
            <person name="Espinosa-Saiz D."/>
            <person name="Velazquez E."/>
            <person name="Menendez E."/>
            <person name="diCenzo G.C."/>
        </authorList>
    </citation>
    <scope>NUCLEOTIDE SEQUENCE [LARGE SCALE GENOMIC DNA]</scope>
    <source>
        <strain evidence="2 3">LMG 27395</strain>
        <plasmid evidence="2 3">unnamed</plasmid>
    </source>
</reference>
<dbReference type="SUPFAM" id="SSF51735">
    <property type="entry name" value="NAD(P)-binding Rossmann-fold domains"/>
    <property type="match status" value="1"/>
</dbReference>
<dbReference type="SUPFAM" id="SSF50129">
    <property type="entry name" value="GroES-like"/>
    <property type="match status" value="1"/>
</dbReference>
<dbReference type="PANTHER" id="PTHR43677:SF4">
    <property type="entry name" value="QUINONE OXIDOREDUCTASE-LIKE PROTEIN 2"/>
    <property type="match status" value="1"/>
</dbReference>
<evidence type="ECO:0000259" key="1">
    <source>
        <dbReference type="SMART" id="SM00829"/>
    </source>
</evidence>
<dbReference type="Pfam" id="PF08240">
    <property type="entry name" value="ADH_N"/>
    <property type="match status" value="1"/>
</dbReference>
<name>A0ABY8D8K7_9HYPH</name>
<keyword evidence="2" id="KW-0614">Plasmid</keyword>
<dbReference type="InterPro" id="IPR020843">
    <property type="entry name" value="ER"/>
</dbReference>